<feature type="transmembrane region" description="Helical" evidence="6">
    <location>
        <begin position="165"/>
        <end position="184"/>
    </location>
</feature>
<dbReference type="PANTHER" id="PTHR30250:SF11">
    <property type="entry name" value="O-ANTIGEN TRANSPORTER-RELATED"/>
    <property type="match status" value="1"/>
</dbReference>
<evidence type="ECO:0000256" key="4">
    <source>
        <dbReference type="ARBA" id="ARBA00022989"/>
    </source>
</evidence>
<feature type="transmembrane region" description="Helical" evidence="6">
    <location>
        <begin position="305"/>
        <end position="328"/>
    </location>
</feature>
<accession>A0A1G2QJI7</accession>
<comment type="subcellular location">
    <subcellularLocation>
        <location evidence="1">Cell membrane</location>
        <topology evidence="1">Multi-pass membrane protein</topology>
    </subcellularLocation>
</comment>
<keyword evidence="5 6" id="KW-0472">Membrane</keyword>
<evidence type="ECO:0000256" key="6">
    <source>
        <dbReference type="SAM" id="Phobius"/>
    </source>
</evidence>
<keyword evidence="3 6" id="KW-0812">Transmembrane</keyword>
<dbReference type="AlphaFoldDB" id="A0A1G2QJI7"/>
<proteinExistence type="predicted"/>
<evidence type="ECO:0000256" key="1">
    <source>
        <dbReference type="ARBA" id="ARBA00004651"/>
    </source>
</evidence>
<name>A0A1G2QJI7_9BACT</name>
<evidence type="ECO:0000313" key="7">
    <source>
        <dbReference type="EMBL" id="OHA60618.1"/>
    </source>
</evidence>
<dbReference type="InterPro" id="IPR050833">
    <property type="entry name" value="Poly_Biosynth_Transport"/>
</dbReference>
<sequence length="423" mass="47495">MVQWRSATYTLLRSSEKYFKTDMVYLAKGGFWLVVGQLIVSGVSFGLSVAFANLLEPDVYGTYRYILTIFNFLAIPTLTGINVALMRAAAQGMENSLLLSFKTRLLWGFLGTLAGLAVALYYLAQGAVSLALNLFIISLFVPLFYSFEVYSYFLRGKKLFKQYALYHALSLAIPALILIGMLFFGGNLTVLLVSYFLPYTILKGLFLYLTVQKHMRDSVYDPEVISYGKHLSAMGIFSIVAQNIDKFLLWHFLGGAQLAVYTIALAPISNIEAIIGKLDTLIFPKIAERGIGELRKNVYRKGARLFFYIAVIVGVYILLAPFLYSLLFPQYLESIRYSQALSFTLLLSLPIMFVSTIFTAHAKIREKYYLSFIGPSVKIALFAILIPLYGIWGIVLSLIAFHLVTCGANIFFFKRIEPSQPLS</sequence>
<evidence type="ECO:0000256" key="3">
    <source>
        <dbReference type="ARBA" id="ARBA00022692"/>
    </source>
</evidence>
<dbReference type="Proteomes" id="UP000177090">
    <property type="component" value="Unassembled WGS sequence"/>
</dbReference>
<evidence type="ECO:0000313" key="8">
    <source>
        <dbReference type="Proteomes" id="UP000177090"/>
    </source>
</evidence>
<feature type="transmembrane region" description="Helical" evidence="6">
    <location>
        <begin position="190"/>
        <end position="211"/>
    </location>
</feature>
<evidence type="ECO:0000256" key="5">
    <source>
        <dbReference type="ARBA" id="ARBA00023136"/>
    </source>
</evidence>
<reference evidence="7 8" key="1">
    <citation type="journal article" date="2016" name="Nat. Commun.">
        <title>Thousands of microbial genomes shed light on interconnected biogeochemical processes in an aquifer system.</title>
        <authorList>
            <person name="Anantharaman K."/>
            <person name="Brown C.T."/>
            <person name="Hug L.A."/>
            <person name="Sharon I."/>
            <person name="Castelle C.J."/>
            <person name="Probst A.J."/>
            <person name="Thomas B.C."/>
            <person name="Singh A."/>
            <person name="Wilkins M.J."/>
            <person name="Karaoz U."/>
            <person name="Brodie E.L."/>
            <person name="Williams K.H."/>
            <person name="Hubbard S.S."/>
            <person name="Banfield J.F."/>
        </authorList>
    </citation>
    <scope>NUCLEOTIDE SEQUENCE [LARGE SCALE GENOMIC DNA]</scope>
</reference>
<protein>
    <submittedName>
        <fullName evidence="7">Uncharacterized protein</fullName>
    </submittedName>
</protein>
<dbReference type="STRING" id="1802440.A2569_00900"/>
<evidence type="ECO:0000256" key="2">
    <source>
        <dbReference type="ARBA" id="ARBA00022475"/>
    </source>
</evidence>
<organism evidence="7 8">
    <name type="scientific">Candidatus Vogelbacteria bacterium RIFOXYD1_FULL_51_18</name>
    <dbReference type="NCBI Taxonomy" id="1802440"/>
    <lineage>
        <taxon>Bacteria</taxon>
        <taxon>Candidatus Vogeliibacteriota</taxon>
    </lineage>
</organism>
<feature type="transmembrane region" description="Helical" evidence="6">
    <location>
        <begin position="368"/>
        <end position="386"/>
    </location>
</feature>
<keyword evidence="4 6" id="KW-1133">Transmembrane helix</keyword>
<feature type="transmembrane region" description="Helical" evidence="6">
    <location>
        <begin position="340"/>
        <end position="361"/>
    </location>
</feature>
<dbReference type="PANTHER" id="PTHR30250">
    <property type="entry name" value="PST FAMILY PREDICTED COLANIC ACID TRANSPORTER"/>
    <property type="match status" value="1"/>
</dbReference>
<dbReference type="InterPro" id="IPR002797">
    <property type="entry name" value="Polysacc_synth"/>
</dbReference>
<feature type="transmembrane region" description="Helical" evidence="6">
    <location>
        <begin position="130"/>
        <end position="153"/>
    </location>
</feature>
<dbReference type="Pfam" id="PF01943">
    <property type="entry name" value="Polysacc_synt"/>
    <property type="match status" value="1"/>
</dbReference>
<comment type="caution">
    <text evidence="7">The sequence shown here is derived from an EMBL/GenBank/DDBJ whole genome shotgun (WGS) entry which is preliminary data.</text>
</comment>
<dbReference type="GO" id="GO:0005886">
    <property type="term" value="C:plasma membrane"/>
    <property type="evidence" value="ECO:0007669"/>
    <property type="project" value="UniProtKB-SubCell"/>
</dbReference>
<feature type="transmembrane region" description="Helical" evidence="6">
    <location>
        <begin position="63"/>
        <end position="85"/>
    </location>
</feature>
<dbReference type="EMBL" id="MHTL01000011">
    <property type="protein sequence ID" value="OHA60618.1"/>
    <property type="molecule type" value="Genomic_DNA"/>
</dbReference>
<feature type="transmembrane region" description="Helical" evidence="6">
    <location>
        <begin position="30"/>
        <end position="51"/>
    </location>
</feature>
<feature type="transmembrane region" description="Helical" evidence="6">
    <location>
        <begin position="105"/>
        <end position="124"/>
    </location>
</feature>
<gene>
    <name evidence="7" type="ORF">A2569_00900</name>
</gene>
<feature type="transmembrane region" description="Helical" evidence="6">
    <location>
        <begin position="392"/>
        <end position="413"/>
    </location>
</feature>
<keyword evidence="2" id="KW-1003">Cell membrane</keyword>